<evidence type="ECO:0000313" key="2">
    <source>
        <dbReference type="EMBL" id="KAH0816600.1"/>
    </source>
</evidence>
<dbReference type="AlphaFoldDB" id="A0A8J6HL31"/>
<keyword evidence="3" id="KW-1185">Reference proteome</keyword>
<sequence>MATAANSWRQTLRSDDGDNEWPEETGANQRRKQKTEDQEPLPPAISYMEDEVDIVEMMHICCANLSTIRDFLLSCKENLQRRHTCLSICETMHQIMQKVQTHVAVNTMTPTLADKIRNIVNEAFTSNVPATSATTAATEQTNIPTYSSIVKTATTQQAPTGTPSPKYKVIVKPARNCKGVQTSADTKKILMSKTPQELGIQAERVTMCRDNSVRIESRCPSVLKLGESETLKNLKLTAQPVTKLWPKIQIFDIQDDMTQVQLRAHKVRDFVVVTRCYHCHGFGHILDLESKDCRHKEDAESRRARPVPPSPTNRLPTKPRGPYNCDGGFTSTSQCRVQQDLGSPPLTALRNRRLHGNLTKQPPDLLNAERIVLCRDTSVRIESRCPSVLKLGVKVEFRNPIQSWTVTNEIFCKKTLKSANRDGGEHQELFKCQKRSAGRRHLLRTIEVEVSAWRLAPGWDRQHNLLRSNATSKEPGETEIEMGSDEDTTDGGTGKGSAEQEMREEQKEYRQEVRELRKENEKIKRENMELKQKIEEVEKKMDRMEKEKRRNNIIVQGIEMKTQDQNAIKEKTTRSMTSTLSTVVNYSIKDIMQRLDRIKAINNILHDLKDVFTFPREVKKRISSTDVNVERSWETTTDFAFNCKAFSNECIRESIENALRDVIKSTQGLAMTVEESSCNILSMSVVMESEMETNVPENVPDDCEMSIDGNIVACTEEADKVFQLASDLRDSEHDQEQSTTSGDEDTLENTTLEFQNDLNFKDFSSRIEKEDGGKTSRKTYKTGLFVTVKVNGKPVVIKKSSLCWLLDDTKGRSNCKSRSKKVWKYISDESEDDALDESSVSYADSSDAETSSDCAENQGSENKANHSIVTIESSGREKKVKLVMTPTFRAADGWLDQVDGTTLWKYLGLQFRGCGMAGYGSDNVVLGAAHSCPVEASATHALAARLPFAQILSRLDIWKTQRGHPASSGHSCLRFHPGMAAPTPRGTDGIFSCAD</sequence>
<comment type="caution">
    <text evidence="2">The sequence shown here is derived from an EMBL/GenBank/DDBJ whole genome shotgun (WGS) entry which is preliminary data.</text>
</comment>
<feature type="compositionally biased region" description="Acidic residues" evidence="1">
    <location>
        <begin position="477"/>
        <end position="489"/>
    </location>
</feature>
<feature type="compositionally biased region" description="Polar residues" evidence="1">
    <location>
        <begin position="840"/>
        <end position="867"/>
    </location>
</feature>
<feature type="region of interest" description="Disordered" evidence="1">
    <location>
        <begin position="466"/>
        <end position="504"/>
    </location>
</feature>
<feature type="compositionally biased region" description="Basic and acidic residues" evidence="1">
    <location>
        <begin position="727"/>
        <end position="736"/>
    </location>
</feature>
<organism evidence="2 3">
    <name type="scientific">Tenebrio molitor</name>
    <name type="common">Yellow mealworm beetle</name>
    <dbReference type="NCBI Taxonomy" id="7067"/>
    <lineage>
        <taxon>Eukaryota</taxon>
        <taxon>Metazoa</taxon>
        <taxon>Ecdysozoa</taxon>
        <taxon>Arthropoda</taxon>
        <taxon>Hexapoda</taxon>
        <taxon>Insecta</taxon>
        <taxon>Pterygota</taxon>
        <taxon>Neoptera</taxon>
        <taxon>Endopterygota</taxon>
        <taxon>Coleoptera</taxon>
        <taxon>Polyphaga</taxon>
        <taxon>Cucujiformia</taxon>
        <taxon>Tenebrionidae</taxon>
        <taxon>Tenebrio</taxon>
    </lineage>
</organism>
<feature type="region of interest" description="Disordered" evidence="1">
    <location>
        <begin position="727"/>
        <end position="750"/>
    </location>
</feature>
<feature type="region of interest" description="Disordered" evidence="1">
    <location>
        <begin position="297"/>
        <end position="322"/>
    </location>
</feature>
<feature type="compositionally biased region" description="Polar residues" evidence="1">
    <location>
        <begin position="1"/>
        <end position="11"/>
    </location>
</feature>
<protein>
    <submittedName>
        <fullName evidence="2">Uncharacterized protein</fullName>
    </submittedName>
</protein>
<reference evidence="2" key="1">
    <citation type="journal article" date="2020" name="J Insects Food Feed">
        <title>The yellow mealworm (Tenebrio molitor) genome: a resource for the emerging insects as food and feed industry.</title>
        <authorList>
            <person name="Eriksson T."/>
            <person name="Andere A."/>
            <person name="Kelstrup H."/>
            <person name="Emery V."/>
            <person name="Picard C."/>
        </authorList>
    </citation>
    <scope>NUCLEOTIDE SEQUENCE</scope>
    <source>
        <strain evidence="2">Stoneville</strain>
        <tissue evidence="2">Whole head</tissue>
    </source>
</reference>
<accession>A0A8J6HL31</accession>
<dbReference type="EMBL" id="JABDTM020021263">
    <property type="protein sequence ID" value="KAH0816600.1"/>
    <property type="molecule type" value="Genomic_DNA"/>
</dbReference>
<name>A0A8J6HL31_TENMO</name>
<reference evidence="2" key="2">
    <citation type="submission" date="2021-08" db="EMBL/GenBank/DDBJ databases">
        <authorList>
            <person name="Eriksson T."/>
        </authorList>
    </citation>
    <scope>NUCLEOTIDE SEQUENCE</scope>
    <source>
        <strain evidence="2">Stoneville</strain>
        <tissue evidence="2">Whole head</tissue>
    </source>
</reference>
<proteinExistence type="predicted"/>
<feature type="region of interest" description="Disordered" evidence="1">
    <location>
        <begin position="1"/>
        <end position="44"/>
    </location>
</feature>
<dbReference type="Proteomes" id="UP000719412">
    <property type="component" value="Unassembled WGS sequence"/>
</dbReference>
<evidence type="ECO:0000313" key="3">
    <source>
        <dbReference type="Proteomes" id="UP000719412"/>
    </source>
</evidence>
<evidence type="ECO:0000256" key="1">
    <source>
        <dbReference type="SAM" id="MobiDB-lite"/>
    </source>
</evidence>
<gene>
    <name evidence="2" type="ORF">GEV33_006192</name>
</gene>
<feature type="region of interest" description="Disordered" evidence="1">
    <location>
        <begin position="836"/>
        <end position="867"/>
    </location>
</feature>